<organism evidence="7 8">
    <name type="scientific">Ficus carica</name>
    <name type="common">Common fig</name>
    <dbReference type="NCBI Taxonomy" id="3494"/>
    <lineage>
        <taxon>Eukaryota</taxon>
        <taxon>Viridiplantae</taxon>
        <taxon>Streptophyta</taxon>
        <taxon>Embryophyta</taxon>
        <taxon>Tracheophyta</taxon>
        <taxon>Spermatophyta</taxon>
        <taxon>Magnoliopsida</taxon>
        <taxon>eudicotyledons</taxon>
        <taxon>Gunneridae</taxon>
        <taxon>Pentapetalae</taxon>
        <taxon>rosids</taxon>
        <taxon>fabids</taxon>
        <taxon>Rosales</taxon>
        <taxon>Moraceae</taxon>
        <taxon>Ficeae</taxon>
        <taxon>Ficus</taxon>
    </lineage>
</organism>
<proteinExistence type="predicted"/>
<dbReference type="EMBL" id="BTGU01000002">
    <property type="protein sequence ID" value="GMN28304.1"/>
    <property type="molecule type" value="Genomic_DNA"/>
</dbReference>
<evidence type="ECO:0000259" key="6">
    <source>
        <dbReference type="PROSITE" id="PS50089"/>
    </source>
</evidence>
<dbReference type="GO" id="GO:0008270">
    <property type="term" value="F:zinc ion binding"/>
    <property type="evidence" value="ECO:0007669"/>
    <property type="project" value="UniProtKB-KW"/>
</dbReference>
<keyword evidence="3" id="KW-0862">Zinc</keyword>
<reference evidence="7" key="1">
    <citation type="submission" date="2023-07" db="EMBL/GenBank/DDBJ databases">
        <title>draft genome sequence of fig (Ficus carica).</title>
        <authorList>
            <person name="Takahashi T."/>
            <person name="Nishimura K."/>
        </authorList>
    </citation>
    <scope>NUCLEOTIDE SEQUENCE</scope>
</reference>
<dbReference type="SUPFAM" id="SSF49599">
    <property type="entry name" value="TRAF domain-like"/>
    <property type="match status" value="1"/>
</dbReference>
<evidence type="ECO:0000256" key="5">
    <source>
        <dbReference type="SAM" id="MobiDB-lite"/>
    </source>
</evidence>
<dbReference type="InterPro" id="IPR044286">
    <property type="entry name" value="SINL_plant"/>
</dbReference>
<dbReference type="InterPro" id="IPR049548">
    <property type="entry name" value="Sina-like_RING"/>
</dbReference>
<name>A0AA87Z1Z6_FICCA</name>
<feature type="region of interest" description="Disordered" evidence="5">
    <location>
        <begin position="33"/>
        <end position="55"/>
    </location>
</feature>
<feature type="domain" description="RING-type" evidence="6">
    <location>
        <begin position="247"/>
        <end position="283"/>
    </location>
</feature>
<dbReference type="InterPro" id="IPR001841">
    <property type="entry name" value="Znf_RING"/>
</dbReference>
<gene>
    <name evidence="7" type="ORF">TIFTF001_001993</name>
</gene>
<evidence type="ECO:0000313" key="8">
    <source>
        <dbReference type="Proteomes" id="UP001187192"/>
    </source>
</evidence>
<dbReference type="PANTHER" id="PTHR46632">
    <property type="entry name" value="E3 UBIQUITIN-PROTEIN LIGASE SINA-LIKE 4"/>
    <property type="match status" value="1"/>
</dbReference>
<protein>
    <recommendedName>
        <fullName evidence="6">RING-type domain-containing protein</fullName>
    </recommendedName>
</protein>
<dbReference type="SUPFAM" id="SSF57850">
    <property type="entry name" value="RING/U-box"/>
    <property type="match status" value="1"/>
</dbReference>
<dbReference type="Pfam" id="PF21362">
    <property type="entry name" value="Sina_RING"/>
    <property type="match status" value="1"/>
</dbReference>
<keyword evidence="8" id="KW-1185">Reference proteome</keyword>
<comment type="caution">
    <text evidence="7">The sequence shown here is derived from an EMBL/GenBank/DDBJ whole genome shotgun (WGS) entry which is preliminary data.</text>
</comment>
<dbReference type="PROSITE" id="PS50089">
    <property type="entry name" value="ZF_RING_2"/>
    <property type="match status" value="1"/>
</dbReference>
<evidence type="ECO:0000256" key="2">
    <source>
        <dbReference type="ARBA" id="ARBA00022771"/>
    </source>
</evidence>
<dbReference type="PANTHER" id="PTHR46632:SF16">
    <property type="entry name" value="E3 UBIQUITIN-PROTEIN LIGASE SINA-LIKE 10"/>
    <property type="match status" value="1"/>
</dbReference>
<dbReference type="Proteomes" id="UP001187192">
    <property type="component" value="Unassembled WGS sequence"/>
</dbReference>
<dbReference type="CDD" id="cd16571">
    <property type="entry name" value="RING-HC_SIAHs"/>
    <property type="match status" value="1"/>
</dbReference>
<evidence type="ECO:0000256" key="1">
    <source>
        <dbReference type="ARBA" id="ARBA00022723"/>
    </source>
</evidence>
<sequence>MRQITTCKGSIPHKWSIEEEEIWKWVSEFDGKEATEEVNEEDSETEPSRRSATATPTTSFWEFVGTTLFLYSVLCLETLNQNSLTRVRISQPPIRYHHARMTHPPTPSEPLVLERPNASPHGNDIARGGGAVDDGVLEPEELPLFRDEPAAAPGLDVVAFLGDRGFARLAVAHGRGVWSVSGGFWRSGLGLLMVVVCGGRWVSGGLEIWAWFNCCWNLFEENHPRPLASDRDRSISFFLTDPDVLDCSICFDPLTIPVFQCENGHIACSSCCTKLSHKCPSCSWPIGYNRCRAIEKVLESVKIACQNKQYGCKETVTQLYSHFSSQHKDSAVPFHYGLNFTVRLNTSDKFRVLQECNDGVLFILKNEIEVIGNLVSLSCIKPCSFRSFSYELVADYEGNSLKLESFTKSRQGKVDYPLTVFLLIPHNFFGSSGQLRLNVLIYSINPSPACSDRSIEAS</sequence>
<dbReference type="Gene3D" id="3.30.40.10">
    <property type="entry name" value="Zinc/RING finger domain, C3HC4 (zinc finger)"/>
    <property type="match status" value="1"/>
</dbReference>
<feature type="compositionally biased region" description="Acidic residues" evidence="5">
    <location>
        <begin position="36"/>
        <end position="45"/>
    </location>
</feature>
<evidence type="ECO:0000256" key="4">
    <source>
        <dbReference type="PROSITE-ProRule" id="PRU00175"/>
    </source>
</evidence>
<dbReference type="AlphaFoldDB" id="A0AA87Z1Z6"/>
<dbReference type="InterPro" id="IPR013083">
    <property type="entry name" value="Znf_RING/FYVE/PHD"/>
</dbReference>
<keyword evidence="2 4" id="KW-0863">Zinc-finger</keyword>
<accession>A0AA87Z1Z6</accession>
<evidence type="ECO:0000313" key="7">
    <source>
        <dbReference type="EMBL" id="GMN28304.1"/>
    </source>
</evidence>
<evidence type="ECO:0000256" key="3">
    <source>
        <dbReference type="ARBA" id="ARBA00022833"/>
    </source>
</evidence>
<keyword evidence="1" id="KW-0479">Metal-binding</keyword>